<dbReference type="EMBL" id="CM046388">
    <property type="protein sequence ID" value="KAI8570496.1"/>
    <property type="molecule type" value="Genomic_DNA"/>
</dbReference>
<comment type="caution">
    <text evidence="1">The sequence shown here is derived from an EMBL/GenBank/DDBJ whole genome shotgun (WGS) entry which is preliminary data.</text>
</comment>
<protein>
    <submittedName>
        <fullName evidence="1">Uncharacterized protein</fullName>
    </submittedName>
</protein>
<gene>
    <name evidence="1" type="ORF">RHMOL_Rhmol01G0038700</name>
</gene>
<proteinExistence type="predicted"/>
<sequence>MGGGGGGRRRPDVYLFQIVALVLYNTKIDVNARNKKGWTALDIHYIVTNREDVEPVYLESNDLKDTETAETIEDLLRIDGAKRLRELFLPYQPEWQNKWQKNQNETLMIVSSLIGAMAFQVGLSPPGSVWQDNSGHEAGKSILAYRYPNWYPFLMYVNTAGFLLSLSTILLLIMALPAEGKVFGVIRSCASWLTIMATAFVYTYCITVVTPNMRQSASYAIVYLVMTWACMISLYLLKHTRQSIRSFMEERQNQKKNRERITWTRPQKQLSIKVDGREDEAGFSPNVEAGASKKIEAGGSESDEVGGSESDEAGISKEIEVAVSDEIEADRTGFDEAGITKEIEGGGSKEIEAVRSRSDKADINKKMEDGRSESEEAGGSQEIEVSGI</sequence>
<evidence type="ECO:0000313" key="2">
    <source>
        <dbReference type="Proteomes" id="UP001062846"/>
    </source>
</evidence>
<evidence type="ECO:0000313" key="1">
    <source>
        <dbReference type="EMBL" id="KAI8570496.1"/>
    </source>
</evidence>
<accession>A0ACC0PZA4</accession>
<dbReference type="Proteomes" id="UP001062846">
    <property type="component" value="Chromosome 1"/>
</dbReference>
<reference evidence="1" key="1">
    <citation type="submission" date="2022-02" db="EMBL/GenBank/DDBJ databases">
        <title>Plant Genome Project.</title>
        <authorList>
            <person name="Zhang R.-G."/>
        </authorList>
    </citation>
    <scope>NUCLEOTIDE SEQUENCE</scope>
    <source>
        <strain evidence="1">AT1</strain>
    </source>
</reference>
<name>A0ACC0PZA4_RHOML</name>
<organism evidence="1 2">
    <name type="scientific">Rhododendron molle</name>
    <name type="common">Chinese azalea</name>
    <name type="synonym">Azalea mollis</name>
    <dbReference type="NCBI Taxonomy" id="49168"/>
    <lineage>
        <taxon>Eukaryota</taxon>
        <taxon>Viridiplantae</taxon>
        <taxon>Streptophyta</taxon>
        <taxon>Embryophyta</taxon>
        <taxon>Tracheophyta</taxon>
        <taxon>Spermatophyta</taxon>
        <taxon>Magnoliopsida</taxon>
        <taxon>eudicotyledons</taxon>
        <taxon>Gunneridae</taxon>
        <taxon>Pentapetalae</taxon>
        <taxon>asterids</taxon>
        <taxon>Ericales</taxon>
        <taxon>Ericaceae</taxon>
        <taxon>Ericoideae</taxon>
        <taxon>Rhodoreae</taxon>
        <taxon>Rhododendron</taxon>
    </lineage>
</organism>
<keyword evidence="2" id="KW-1185">Reference proteome</keyword>